<keyword evidence="4" id="KW-0067">ATP-binding</keyword>
<evidence type="ECO:0000256" key="1">
    <source>
        <dbReference type="ARBA" id="ARBA00004123"/>
    </source>
</evidence>
<dbReference type="AlphaFoldDB" id="A0A167VSJ6"/>
<evidence type="ECO:0000256" key="2">
    <source>
        <dbReference type="ARBA" id="ARBA00022741"/>
    </source>
</evidence>
<feature type="domain" description="RecA family profile 1" evidence="8">
    <location>
        <begin position="50"/>
        <end position="289"/>
    </location>
</feature>
<feature type="region of interest" description="Disordered" evidence="7">
    <location>
        <begin position="88"/>
        <end position="107"/>
    </location>
</feature>
<keyword evidence="5" id="KW-0234">DNA repair</keyword>
<keyword evidence="3" id="KW-0227">DNA damage</keyword>
<dbReference type="SMART" id="SM00382">
    <property type="entry name" value="AAA"/>
    <property type="match status" value="1"/>
</dbReference>
<keyword evidence="2" id="KW-0547">Nucleotide-binding</keyword>
<accession>A0A167VSJ6</accession>
<keyword evidence="6" id="KW-0539">Nucleus</keyword>
<feature type="region of interest" description="Disordered" evidence="7">
    <location>
        <begin position="1"/>
        <end position="48"/>
    </location>
</feature>
<organism evidence="9 10">
    <name type="scientific">Ascosphaera apis ARSEF 7405</name>
    <dbReference type="NCBI Taxonomy" id="392613"/>
    <lineage>
        <taxon>Eukaryota</taxon>
        <taxon>Fungi</taxon>
        <taxon>Dikarya</taxon>
        <taxon>Ascomycota</taxon>
        <taxon>Pezizomycotina</taxon>
        <taxon>Eurotiomycetes</taxon>
        <taxon>Eurotiomycetidae</taxon>
        <taxon>Onygenales</taxon>
        <taxon>Ascosphaeraceae</taxon>
        <taxon>Ascosphaera</taxon>
    </lineage>
</organism>
<reference evidence="9 10" key="1">
    <citation type="journal article" date="2016" name="Genome Biol. Evol.">
        <title>Divergent and convergent evolution of fungal pathogenicity.</title>
        <authorList>
            <person name="Shang Y."/>
            <person name="Xiao G."/>
            <person name="Zheng P."/>
            <person name="Cen K."/>
            <person name="Zhan S."/>
            <person name="Wang C."/>
        </authorList>
    </citation>
    <scope>NUCLEOTIDE SEQUENCE [LARGE SCALE GENOMIC DNA]</scope>
    <source>
        <strain evidence="9 10">ARSEF 7405</strain>
    </source>
</reference>
<dbReference type="OrthoDB" id="5957327at2759"/>
<protein>
    <submittedName>
        <fullName evidence="9">Circadian clock protein KaiC/DNA repair protein RadA</fullName>
    </submittedName>
</protein>
<dbReference type="Gene3D" id="3.40.50.300">
    <property type="entry name" value="P-loop containing nucleotide triphosphate hydrolases"/>
    <property type="match status" value="1"/>
</dbReference>
<dbReference type="VEuPathDB" id="FungiDB:AAP_05213"/>
<dbReference type="GO" id="GO:0000707">
    <property type="term" value="P:meiotic DNA recombinase assembly"/>
    <property type="evidence" value="ECO:0007669"/>
    <property type="project" value="TreeGrafter"/>
</dbReference>
<dbReference type="InterPro" id="IPR003593">
    <property type="entry name" value="AAA+_ATPase"/>
</dbReference>
<dbReference type="GO" id="GO:0005524">
    <property type="term" value="F:ATP binding"/>
    <property type="evidence" value="ECO:0007669"/>
    <property type="project" value="UniProtKB-KW"/>
</dbReference>
<proteinExistence type="predicted"/>
<evidence type="ECO:0000256" key="5">
    <source>
        <dbReference type="ARBA" id="ARBA00023204"/>
    </source>
</evidence>
<evidence type="ECO:0000313" key="10">
    <source>
        <dbReference type="Proteomes" id="UP000242877"/>
    </source>
</evidence>
<evidence type="ECO:0000259" key="8">
    <source>
        <dbReference type="PROSITE" id="PS50162"/>
    </source>
</evidence>
<dbReference type="PANTHER" id="PTHR46239:SF1">
    <property type="entry name" value="DNA REPAIR PROTEIN RAD51 HOMOLOG 3"/>
    <property type="match status" value="1"/>
</dbReference>
<gene>
    <name evidence="9" type="ORF">AAP_05213</name>
</gene>
<dbReference type="GO" id="GO:0033063">
    <property type="term" value="C:Rad51B-Rad51C-Rad51D-XRCC2 complex"/>
    <property type="evidence" value="ECO:0007669"/>
    <property type="project" value="TreeGrafter"/>
</dbReference>
<feature type="region of interest" description="Disordered" evidence="7">
    <location>
        <begin position="499"/>
        <end position="526"/>
    </location>
</feature>
<dbReference type="InterPro" id="IPR020588">
    <property type="entry name" value="RecA_ATP-bd"/>
</dbReference>
<name>A0A167VSJ6_9EURO</name>
<dbReference type="GO" id="GO:0005657">
    <property type="term" value="C:replication fork"/>
    <property type="evidence" value="ECO:0007669"/>
    <property type="project" value="TreeGrafter"/>
</dbReference>
<dbReference type="EMBL" id="AZGZ01000029">
    <property type="protein sequence ID" value="KZZ87947.1"/>
    <property type="molecule type" value="Genomic_DNA"/>
</dbReference>
<dbReference type="GO" id="GO:0007131">
    <property type="term" value="P:reciprocal meiotic recombination"/>
    <property type="evidence" value="ECO:0007669"/>
    <property type="project" value="TreeGrafter"/>
</dbReference>
<dbReference type="GO" id="GO:0140664">
    <property type="term" value="F:ATP-dependent DNA damage sensor activity"/>
    <property type="evidence" value="ECO:0007669"/>
    <property type="project" value="InterPro"/>
</dbReference>
<feature type="region of interest" description="Disordered" evidence="7">
    <location>
        <begin position="232"/>
        <end position="255"/>
    </location>
</feature>
<dbReference type="GO" id="GO:0033065">
    <property type="term" value="C:Rad51C-XRCC3 complex"/>
    <property type="evidence" value="ECO:0007669"/>
    <property type="project" value="TreeGrafter"/>
</dbReference>
<dbReference type="InterPro" id="IPR027417">
    <property type="entry name" value="P-loop_NTPase"/>
</dbReference>
<comment type="subcellular location">
    <subcellularLocation>
        <location evidence="1">Nucleus</location>
    </subcellularLocation>
</comment>
<dbReference type="InterPro" id="IPR052093">
    <property type="entry name" value="HR_Repair_Mediator"/>
</dbReference>
<evidence type="ECO:0000256" key="4">
    <source>
        <dbReference type="ARBA" id="ARBA00022840"/>
    </source>
</evidence>
<comment type="caution">
    <text evidence="9">The sequence shown here is derived from an EMBL/GenBank/DDBJ whole genome shotgun (WGS) entry which is preliminary data.</text>
</comment>
<evidence type="ECO:0000256" key="6">
    <source>
        <dbReference type="ARBA" id="ARBA00023242"/>
    </source>
</evidence>
<evidence type="ECO:0000256" key="7">
    <source>
        <dbReference type="SAM" id="MobiDB-lite"/>
    </source>
</evidence>
<sequence length="526" mass="57484">MQSRADDGEEDIAHFSSPEKPLRHGLKYSARSGRGSNGVLQSHGREARVAEPPISTGLSQLDAALVVPSPVSQSPFRPTAILKPRLSDVEVSKSPSPGGLRRGEVTEITGPRGIGKTLLAMEAAASVLKAGEDVVWIDTAGPMCTQRFRDVLSKIDGSSDIDRKGSEMLTVDEMMKKMHHFHVSTLSHMIALLSLSPAGFPPPRTGLIVVDSMSSLLRAEFRVKLRKAFSKPANDGDIDPGESIKNSPKSTGLDPQEERLRWRVIGDILNSLKKSASIYTCAVIVTNEMATRFRSGQKPMLHETLTGPTWDIGMGTKIVLYWVWLPEETRSKIASKAQAVRVAEVLRAGKVSGFRSREDRTIPYIVQKTGIGPVMANWKPAMAVSEVDFPRSFNLAGSKRKLNDEDTSIDVRTSTQSSTIMTSQDLIPDIATPVPMKNLDPTGFKIDSTRTPEIPPLEEITALPPNQDMNYQASGGIISTSDKDIFDRSTNGQQGAIEMAGDDLNTTEQEDIREPVVYDSYDEEDT</sequence>
<dbReference type="PANTHER" id="PTHR46239">
    <property type="entry name" value="DNA REPAIR PROTEIN RAD51 HOMOLOG 3 RAD51C"/>
    <property type="match status" value="1"/>
</dbReference>
<dbReference type="Proteomes" id="UP000242877">
    <property type="component" value="Unassembled WGS sequence"/>
</dbReference>
<evidence type="ECO:0000313" key="9">
    <source>
        <dbReference type="EMBL" id="KZZ87947.1"/>
    </source>
</evidence>
<keyword evidence="10" id="KW-1185">Reference proteome</keyword>
<dbReference type="GO" id="GO:0008821">
    <property type="term" value="F:crossover junction DNA endonuclease activity"/>
    <property type="evidence" value="ECO:0007669"/>
    <property type="project" value="TreeGrafter"/>
</dbReference>
<dbReference type="GO" id="GO:0000400">
    <property type="term" value="F:four-way junction DNA binding"/>
    <property type="evidence" value="ECO:0007669"/>
    <property type="project" value="TreeGrafter"/>
</dbReference>
<dbReference type="CDD" id="cd01393">
    <property type="entry name" value="RecA-like"/>
    <property type="match status" value="1"/>
</dbReference>
<evidence type="ECO:0000256" key="3">
    <source>
        <dbReference type="ARBA" id="ARBA00022763"/>
    </source>
</evidence>
<dbReference type="SUPFAM" id="SSF52540">
    <property type="entry name" value="P-loop containing nucleoside triphosphate hydrolases"/>
    <property type="match status" value="1"/>
</dbReference>
<dbReference type="PROSITE" id="PS50162">
    <property type="entry name" value="RECA_2"/>
    <property type="match status" value="1"/>
</dbReference>